<protein>
    <submittedName>
        <fullName evidence="2">Uncharacterized protein</fullName>
    </submittedName>
</protein>
<dbReference type="Proteomes" id="UP001632037">
    <property type="component" value="Unassembled WGS sequence"/>
</dbReference>
<name>A0ABD3F0W8_9STRA</name>
<reference evidence="2 3" key="1">
    <citation type="submission" date="2024-09" db="EMBL/GenBank/DDBJ databases">
        <title>Genome sequencing and assembly of Phytophthora oleae, isolate VK10A, causative agent of rot of olive drupes.</title>
        <authorList>
            <person name="Conti Taguali S."/>
            <person name="Riolo M."/>
            <person name="La Spada F."/>
            <person name="Cacciola S.O."/>
            <person name="Dionisio G."/>
        </authorList>
    </citation>
    <scope>NUCLEOTIDE SEQUENCE [LARGE SCALE GENOMIC DNA]</scope>
    <source>
        <strain evidence="2 3">VK10A</strain>
    </source>
</reference>
<dbReference type="EMBL" id="JBIMZQ010000042">
    <property type="protein sequence ID" value="KAL3660156.1"/>
    <property type="molecule type" value="Genomic_DNA"/>
</dbReference>
<accession>A0ABD3F0W8</accession>
<organism evidence="2 3">
    <name type="scientific">Phytophthora oleae</name>
    <dbReference type="NCBI Taxonomy" id="2107226"/>
    <lineage>
        <taxon>Eukaryota</taxon>
        <taxon>Sar</taxon>
        <taxon>Stramenopiles</taxon>
        <taxon>Oomycota</taxon>
        <taxon>Peronosporomycetes</taxon>
        <taxon>Peronosporales</taxon>
        <taxon>Peronosporaceae</taxon>
        <taxon>Phytophthora</taxon>
    </lineage>
</organism>
<evidence type="ECO:0000313" key="3">
    <source>
        <dbReference type="Proteomes" id="UP001632037"/>
    </source>
</evidence>
<proteinExistence type="predicted"/>
<dbReference type="AlphaFoldDB" id="A0ABD3F0W8"/>
<feature type="region of interest" description="Disordered" evidence="1">
    <location>
        <begin position="1"/>
        <end position="21"/>
    </location>
</feature>
<feature type="compositionally biased region" description="Acidic residues" evidence="1">
    <location>
        <begin position="1"/>
        <end position="15"/>
    </location>
</feature>
<sequence length="64" mass="7440">MDEIAESDPSDDDDDIPKVSSAMASRKVTRAMYQKLSSWLAAHYQIISYRRSRRPRRCAGAHWR</sequence>
<keyword evidence="3" id="KW-1185">Reference proteome</keyword>
<evidence type="ECO:0000313" key="2">
    <source>
        <dbReference type="EMBL" id="KAL3660156.1"/>
    </source>
</evidence>
<evidence type="ECO:0000256" key="1">
    <source>
        <dbReference type="SAM" id="MobiDB-lite"/>
    </source>
</evidence>
<gene>
    <name evidence="2" type="ORF">V7S43_014687</name>
</gene>
<comment type="caution">
    <text evidence="2">The sequence shown here is derived from an EMBL/GenBank/DDBJ whole genome shotgun (WGS) entry which is preliminary data.</text>
</comment>